<evidence type="ECO:0000313" key="1">
    <source>
        <dbReference type="EMBL" id="KAI4830102.1"/>
    </source>
</evidence>
<evidence type="ECO:0000313" key="2">
    <source>
        <dbReference type="Proteomes" id="UP001057452"/>
    </source>
</evidence>
<comment type="caution">
    <text evidence="1">The sequence shown here is derived from an EMBL/GenBank/DDBJ whole genome shotgun (WGS) entry which is preliminary data.</text>
</comment>
<dbReference type="EMBL" id="CM043787">
    <property type="protein sequence ID" value="KAI4830102.1"/>
    <property type="molecule type" value="Genomic_DNA"/>
</dbReference>
<reference evidence="1" key="1">
    <citation type="submission" date="2022-05" db="EMBL/GenBank/DDBJ databases">
        <title>Chromosome-level genome of Chaenocephalus aceratus.</title>
        <authorList>
            <person name="Park H."/>
        </authorList>
    </citation>
    <scope>NUCLEOTIDE SEQUENCE</scope>
    <source>
        <strain evidence="1">KU_202001</strain>
    </source>
</reference>
<protein>
    <submittedName>
        <fullName evidence="1">Uncharacterized protein</fullName>
    </submittedName>
</protein>
<keyword evidence="2" id="KW-1185">Reference proteome</keyword>
<proteinExistence type="predicted"/>
<dbReference type="Proteomes" id="UP001057452">
    <property type="component" value="Chromosome 3"/>
</dbReference>
<gene>
    <name evidence="1" type="ORF">KUCAC02_001755</name>
</gene>
<feature type="non-terminal residue" evidence="1">
    <location>
        <position position="118"/>
    </location>
</feature>
<feature type="non-terminal residue" evidence="1">
    <location>
        <position position="1"/>
    </location>
</feature>
<sequence length="118" mass="12588">VITYLLMRMRSFEGQGALLQTFYDSVVALAIFYGVVCMSASRLLTGSDSTLVKKASSVLGSPLDTVEMVLVSIPATIHHSYDSPVPQWAGTIKLDGCGSNARQGLPYEPLFPASSSSL</sequence>
<accession>A0ACB9XSP3</accession>
<organism evidence="1 2">
    <name type="scientific">Chaenocephalus aceratus</name>
    <name type="common">Blackfin icefish</name>
    <name type="synonym">Chaenichthys aceratus</name>
    <dbReference type="NCBI Taxonomy" id="36190"/>
    <lineage>
        <taxon>Eukaryota</taxon>
        <taxon>Metazoa</taxon>
        <taxon>Chordata</taxon>
        <taxon>Craniata</taxon>
        <taxon>Vertebrata</taxon>
        <taxon>Euteleostomi</taxon>
        <taxon>Actinopterygii</taxon>
        <taxon>Neopterygii</taxon>
        <taxon>Teleostei</taxon>
        <taxon>Neoteleostei</taxon>
        <taxon>Acanthomorphata</taxon>
        <taxon>Eupercaria</taxon>
        <taxon>Perciformes</taxon>
        <taxon>Notothenioidei</taxon>
        <taxon>Channichthyidae</taxon>
        <taxon>Chaenocephalus</taxon>
    </lineage>
</organism>
<name>A0ACB9XSP3_CHAAC</name>